<proteinExistence type="predicted"/>
<protein>
    <recommendedName>
        <fullName evidence="1">SGF29 C-terminal domain-containing protein</fullName>
    </recommendedName>
</protein>
<dbReference type="EMBL" id="BRXW01000520">
    <property type="protein sequence ID" value="GMH62639.1"/>
    <property type="molecule type" value="Genomic_DNA"/>
</dbReference>
<dbReference type="Gene3D" id="2.30.30.140">
    <property type="match status" value="2"/>
</dbReference>
<evidence type="ECO:0000259" key="1">
    <source>
        <dbReference type="PROSITE" id="PS51518"/>
    </source>
</evidence>
<dbReference type="PANTHER" id="PTHR21539">
    <property type="entry name" value="SAGA-ASSOCIATED FACTOR 29"/>
    <property type="match status" value="1"/>
</dbReference>
<dbReference type="InterPro" id="IPR047288">
    <property type="entry name" value="Tudor_SGF29_rpt1"/>
</dbReference>
<dbReference type="InterPro" id="IPR010750">
    <property type="entry name" value="SGF29_tudor-like_dom"/>
</dbReference>
<keyword evidence="3" id="KW-1185">Reference proteome</keyword>
<dbReference type="Gene3D" id="6.10.140.1740">
    <property type="match status" value="1"/>
</dbReference>
<evidence type="ECO:0000313" key="3">
    <source>
        <dbReference type="Proteomes" id="UP001165122"/>
    </source>
</evidence>
<dbReference type="InterPro" id="IPR037802">
    <property type="entry name" value="SGF29"/>
</dbReference>
<comment type="caution">
    <text evidence="2">The sequence shown here is derived from an EMBL/GenBank/DDBJ whole genome shotgun (WGS) entry which is preliminary data.</text>
</comment>
<dbReference type="GO" id="GO:0000124">
    <property type="term" value="C:SAGA complex"/>
    <property type="evidence" value="ECO:0007669"/>
    <property type="project" value="InterPro"/>
</dbReference>
<sequence length="302" mass="33925">MAQRATVQKRAIEPSETQKFLYSIHAHNSTLPPSSLLQILEYVLDGLGPIPPQVKRNLSHIASLQKASDKLQSELRPLQDEYLQDSLKKIKDFPFPKNLTSSVPIPTTEELQSVITSPPHTSSISQYYTSLENIAVEKVDTARTILEFVEEHVGGIEEELRVMEGQLKEEGYFEPTGASAGDQVAIMLSPTSPTEWILAKVLSYNPDLQMYRIADEDPDLPNKTYNLPTPQVHLLNLAPHQIQKNDLIHAVYPDTTSFYSAKVICMRKVGGGNVVYVHFKDDQDEMGVTHEKPVLLKHVKKM</sequence>
<reference evidence="3" key="1">
    <citation type="journal article" date="2023" name="Commun. Biol.">
        <title>Genome analysis of Parmales, the sister group of diatoms, reveals the evolutionary specialization of diatoms from phago-mixotrophs to photoautotrophs.</title>
        <authorList>
            <person name="Ban H."/>
            <person name="Sato S."/>
            <person name="Yoshikawa S."/>
            <person name="Yamada K."/>
            <person name="Nakamura Y."/>
            <person name="Ichinomiya M."/>
            <person name="Sato N."/>
            <person name="Blanc-Mathieu R."/>
            <person name="Endo H."/>
            <person name="Kuwata A."/>
            <person name="Ogata H."/>
        </authorList>
    </citation>
    <scope>NUCLEOTIDE SEQUENCE [LARGE SCALE GENOMIC DNA]</scope>
    <source>
        <strain evidence="3">NIES 3700</strain>
    </source>
</reference>
<dbReference type="CDD" id="cd20393">
    <property type="entry name" value="Tudor_SGF29_rpt1"/>
    <property type="match status" value="1"/>
</dbReference>
<dbReference type="PANTHER" id="PTHR21539:SF0">
    <property type="entry name" value="SAGA-ASSOCIATED FACTOR 29"/>
    <property type="match status" value="1"/>
</dbReference>
<dbReference type="PROSITE" id="PS51518">
    <property type="entry name" value="SGF29_C"/>
    <property type="match status" value="1"/>
</dbReference>
<dbReference type="Proteomes" id="UP001165122">
    <property type="component" value="Unassembled WGS sequence"/>
</dbReference>
<organism evidence="2 3">
    <name type="scientific">Triparma laevis f. longispina</name>
    <dbReference type="NCBI Taxonomy" id="1714387"/>
    <lineage>
        <taxon>Eukaryota</taxon>
        <taxon>Sar</taxon>
        <taxon>Stramenopiles</taxon>
        <taxon>Ochrophyta</taxon>
        <taxon>Bolidophyceae</taxon>
        <taxon>Parmales</taxon>
        <taxon>Triparmaceae</taxon>
        <taxon>Triparma</taxon>
    </lineage>
</organism>
<evidence type="ECO:0000313" key="2">
    <source>
        <dbReference type="EMBL" id="GMH62639.1"/>
    </source>
</evidence>
<feature type="domain" description="SGF29 C-terminal" evidence="1">
    <location>
        <begin position="174"/>
        <end position="302"/>
    </location>
</feature>
<name>A0A9W6ZYD3_9STRA</name>
<accession>A0A9W6ZYD3</accession>
<gene>
    <name evidence="2" type="ORF">TrLO_g6374</name>
</gene>
<dbReference type="OrthoDB" id="5411773at2759"/>
<dbReference type="Pfam" id="PF07039">
    <property type="entry name" value="SGF29_Tudor"/>
    <property type="match status" value="1"/>
</dbReference>
<dbReference type="AlphaFoldDB" id="A0A9W6ZYD3"/>